<dbReference type="GO" id="GO:0016758">
    <property type="term" value="F:hexosyltransferase activity"/>
    <property type="evidence" value="ECO:0007669"/>
    <property type="project" value="TreeGrafter"/>
</dbReference>
<dbReference type="Gene3D" id="3.40.50.2000">
    <property type="entry name" value="Glycogen Phosphorylase B"/>
    <property type="match status" value="1"/>
</dbReference>
<evidence type="ECO:0000313" key="2">
    <source>
        <dbReference type="EMBL" id="GAH47055.1"/>
    </source>
</evidence>
<dbReference type="CDD" id="cd03794">
    <property type="entry name" value="GT4_WbuB-like"/>
    <property type="match status" value="1"/>
</dbReference>
<reference evidence="2" key="1">
    <citation type="journal article" date="2014" name="Front. Microbiol.">
        <title>High frequency of phylogenetically diverse reductive dehalogenase-homologous genes in deep subseafloor sedimentary metagenomes.</title>
        <authorList>
            <person name="Kawai M."/>
            <person name="Futagami T."/>
            <person name="Toyoda A."/>
            <person name="Takaki Y."/>
            <person name="Nishi S."/>
            <person name="Hori S."/>
            <person name="Arai W."/>
            <person name="Tsubouchi T."/>
            <person name="Morono Y."/>
            <person name="Uchiyama I."/>
            <person name="Ito T."/>
            <person name="Fujiyama A."/>
            <person name="Inagaki F."/>
            <person name="Takami H."/>
        </authorList>
    </citation>
    <scope>NUCLEOTIDE SEQUENCE</scope>
    <source>
        <strain evidence="2">Expedition CK06-06</strain>
    </source>
</reference>
<dbReference type="InterPro" id="IPR050194">
    <property type="entry name" value="Glycosyltransferase_grp1"/>
</dbReference>
<organism evidence="2">
    <name type="scientific">marine sediment metagenome</name>
    <dbReference type="NCBI Taxonomy" id="412755"/>
    <lineage>
        <taxon>unclassified sequences</taxon>
        <taxon>metagenomes</taxon>
        <taxon>ecological metagenomes</taxon>
    </lineage>
</organism>
<proteinExistence type="predicted"/>
<dbReference type="SUPFAM" id="SSF53756">
    <property type="entry name" value="UDP-Glycosyltransferase/glycogen phosphorylase"/>
    <property type="match status" value="1"/>
</dbReference>
<gene>
    <name evidence="2" type="ORF">S03H2_15216</name>
</gene>
<accession>X1GQD0</accession>
<comment type="caution">
    <text evidence="2">The sequence shown here is derived from an EMBL/GenBank/DDBJ whole genome shotgun (WGS) entry which is preliminary data.</text>
</comment>
<dbReference type="EMBL" id="BARU01007724">
    <property type="protein sequence ID" value="GAH47055.1"/>
    <property type="molecule type" value="Genomic_DNA"/>
</dbReference>
<evidence type="ECO:0000259" key="1">
    <source>
        <dbReference type="Pfam" id="PF13579"/>
    </source>
</evidence>
<feature type="non-terminal residue" evidence="2">
    <location>
        <position position="267"/>
    </location>
</feature>
<dbReference type="InterPro" id="IPR028098">
    <property type="entry name" value="Glyco_trans_4-like_N"/>
</dbReference>
<dbReference type="PANTHER" id="PTHR45947:SF3">
    <property type="entry name" value="SULFOQUINOVOSYL TRANSFERASE SQD2"/>
    <property type="match status" value="1"/>
</dbReference>
<dbReference type="Pfam" id="PF13579">
    <property type="entry name" value="Glyco_trans_4_4"/>
    <property type="match status" value="1"/>
</dbReference>
<protein>
    <recommendedName>
        <fullName evidence="1">Glycosyltransferase subfamily 4-like N-terminal domain-containing protein</fullName>
    </recommendedName>
</protein>
<feature type="domain" description="Glycosyltransferase subfamily 4-like N-terminal" evidence="1">
    <location>
        <begin position="16"/>
        <end position="194"/>
    </location>
</feature>
<dbReference type="AlphaFoldDB" id="X1GQD0"/>
<sequence length="267" mass="30484">MRILIITQYFPPEIGAAAERMASLARFLSERAQVTVLAPVPSYPWGAIQKARQVPWHRHDASDLEVIRTYKLPHRKNFLLRFLGEIQYTLSSLVKAWQLPEPDLVIITSPSFFLGFIGLLLRRVKKIDYVFDVRDHYPDSALDAGVLRNGFLYRLLKRLEQVIYHHAKLVSIVLETWRSELETSARKVVSVPNGVDLERYNSAPVLSADILPPEKLAFLESNFIALYTGNLGRLQDNLTFLRAAKEIATHKNSSIQFVFLGEGLEKE</sequence>
<dbReference type="PANTHER" id="PTHR45947">
    <property type="entry name" value="SULFOQUINOVOSYL TRANSFERASE SQD2"/>
    <property type="match status" value="1"/>
</dbReference>
<name>X1GQD0_9ZZZZ</name>